<dbReference type="SMART" id="SM00316">
    <property type="entry name" value="S1"/>
    <property type="match status" value="1"/>
</dbReference>
<keyword evidence="4" id="KW-1185">Reference proteome</keyword>
<gene>
    <name evidence="3" type="ORF">SAMN02745249_01853</name>
</gene>
<dbReference type="NCBIfam" id="NF040579">
    <property type="entry name" value="S1_dom_CvfD"/>
    <property type="match status" value="1"/>
</dbReference>
<sequence length="129" mass="14854">MGYKDYKIGNIVNVTVTGIQPYGVFATLDEETQGLIHISEVKHGYVENLKELFEIGEEIEAMILDIDEFDGRISLSLRTLQKAKYHPFSNQNKNPRYGKQTGIGFETLEEKLPLWIEVALNRIEEKHEK</sequence>
<organism evidence="3 4">
    <name type="scientific">Atopostipes suicloacalis DSM 15692</name>
    <dbReference type="NCBI Taxonomy" id="1121025"/>
    <lineage>
        <taxon>Bacteria</taxon>
        <taxon>Bacillati</taxon>
        <taxon>Bacillota</taxon>
        <taxon>Bacilli</taxon>
        <taxon>Lactobacillales</taxon>
        <taxon>Carnobacteriaceae</taxon>
        <taxon>Atopostipes</taxon>
    </lineage>
</organism>
<dbReference type="RefSeq" id="WP_073298542.1">
    <property type="nucleotide sequence ID" value="NZ_FQUF01000033.1"/>
</dbReference>
<dbReference type="AlphaFoldDB" id="A0A1M4Z1F0"/>
<dbReference type="STRING" id="1121025.SAMN02745249_01853"/>
<dbReference type="PROSITE" id="PS50126">
    <property type="entry name" value="S1"/>
    <property type="match status" value="1"/>
</dbReference>
<dbReference type="FunFam" id="2.40.50.140:FF:000103">
    <property type="entry name" value="protein RRP5 homolog"/>
    <property type="match status" value="1"/>
</dbReference>
<dbReference type="PANTHER" id="PTHR10724">
    <property type="entry name" value="30S RIBOSOMAL PROTEIN S1"/>
    <property type="match status" value="1"/>
</dbReference>
<dbReference type="GO" id="GO:0006412">
    <property type="term" value="P:translation"/>
    <property type="evidence" value="ECO:0007669"/>
    <property type="project" value="TreeGrafter"/>
</dbReference>
<dbReference type="GO" id="GO:0003735">
    <property type="term" value="F:structural constituent of ribosome"/>
    <property type="evidence" value="ECO:0007669"/>
    <property type="project" value="TreeGrafter"/>
</dbReference>
<accession>A0A1M4Z1F0</accession>
<dbReference type="Gene3D" id="2.40.50.140">
    <property type="entry name" value="Nucleic acid-binding proteins"/>
    <property type="match status" value="1"/>
</dbReference>
<dbReference type="InterPro" id="IPR050437">
    <property type="entry name" value="Ribos_protein_bS1-like"/>
</dbReference>
<dbReference type="Pfam" id="PF00575">
    <property type="entry name" value="S1"/>
    <property type="match status" value="1"/>
</dbReference>
<proteinExistence type="predicted"/>
<dbReference type="SUPFAM" id="SSF50249">
    <property type="entry name" value="Nucleic acid-binding proteins"/>
    <property type="match status" value="1"/>
</dbReference>
<reference evidence="3 4" key="1">
    <citation type="submission" date="2016-11" db="EMBL/GenBank/DDBJ databases">
        <authorList>
            <person name="Jaros S."/>
            <person name="Januszkiewicz K."/>
            <person name="Wedrychowicz H."/>
        </authorList>
    </citation>
    <scope>NUCLEOTIDE SEQUENCE [LARGE SCALE GENOMIC DNA]</scope>
    <source>
        <strain evidence="3 4">DSM 15692</strain>
    </source>
</reference>
<dbReference type="InterPro" id="IPR003029">
    <property type="entry name" value="S1_domain"/>
</dbReference>
<dbReference type="EMBL" id="FQUF01000033">
    <property type="protein sequence ID" value="SHF11820.1"/>
    <property type="molecule type" value="Genomic_DNA"/>
</dbReference>
<protein>
    <submittedName>
        <fullName evidence="3">General stress protein 13</fullName>
    </submittedName>
</protein>
<evidence type="ECO:0000259" key="2">
    <source>
        <dbReference type="PROSITE" id="PS50126"/>
    </source>
</evidence>
<comment type="function">
    <text evidence="1">Binds mRNA; thus facilitating recognition of the initiation point. It is needed to translate mRNA with a short Shine-Dalgarno (SD) purine-rich sequence.</text>
</comment>
<evidence type="ECO:0000313" key="4">
    <source>
        <dbReference type="Proteomes" id="UP000184128"/>
    </source>
</evidence>
<dbReference type="GO" id="GO:0003729">
    <property type="term" value="F:mRNA binding"/>
    <property type="evidence" value="ECO:0007669"/>
    <property type="project" value="TreeGrafter"/>
</dbReference>
<evidence type="ECO:0000256" key="1">
    <source>
        <dbReference type="ARBA" id="ARBA00025604"/>
    </source>
</evidence>
<dbReference type="Proteomes" id="UP000184128">
    <property type="component" value="Unassembled WGS sequence"/>
</dbReference>
<dbReference type="InterPro" id="IPR012340">
    <property type="entry name" value="NA-bd_OB-fold"/>
</dbReference>
<evidence type="ECO:0000313" key="3">
    <source>
        <dbReference type="EMBL" id="SHF11820.1"/>
    </source>
</evidence>
<feature type="domain" description="S1 motif" evidence="2">
    <location>
        <begin position="9"/>
        <end position="78"/>
    </location>
</feature>
<dbReference type="OrthoDB" id="9810507at2"/>
<name>A0A1M4Z1F0_9LACT</name>